<evidence type="ECO:0000256" key="1">
    <source>
        <dbReference type="ARBA" id="ARBA00008683"/>
    </source>
</evidence>
<evidence type="ECO:0000313" key="3">
    <source>
        <dbReference type="EMBL" id="TCO88139.1"/>
    </source>
</evidence>
<dbReference type="GO" id="GO:0008233">
    <property type="term" value="F:peptidase activity"/>
    <property type="evidence" value="ECO:0007669"/>
    <property type="project" value="UniProtKB-KW"/>
</dbReference>
<dbReference type="PANTHER" id="PTHR42987">
    <property type="entry name" value="PEPTIDASE S49"/>
    <property type="match status" value="1"/>
</dbReference>
<evidence type="ECO:0000259" key="2">
    <source>
        <dbReference type="Pfam" id="PF01343"/>
    </source>
</evidence>
<comment type="caution">
    <text evidence="3">The sequence shown here is derived from an EMBL/GenBank/DDBJ whole genome shotgun (WGS) entry which is preliminary data.</text>
</comment>
<gene>
    <name evidence="3" type="ORF">EV202_12722</name>
</gene>
<reference evidence="3 4" key="1">
    <citation type="submission" date="2019-03" db="EMBL/GenBank/DDBJ databases">
        <title>Genomic Encyclopedia of Type Strains, Phase IV (KMG-IV): sequencing the most valuable type-strain genomes for metagenomic binning, comparative biology and taxonomic classification.</title>
        <authorList>
            <person name="Goeker M."/>
        </authorList>
    </citation>
    <scope>NUCLEOTIDE SEQUENCE [LARGE SCALE GENOMIC DNA]</scope>
    <source>
        <strain evidence="3 4">DSM 23917</strain>
    </source>
</reference>
<dbReference type="PANTHER" id="PTHR42987:SF4">
    <property type="entry name" value="PROTEASE SOHB-RELATED"/>
    <property type="match status" value="1"/>
</dbReference>
<feature type="domain" description="Peptidase S49" evidence="2">
    <location>
        <begin position="141"/>
        <end position="290"/>
    </location>
</feature>
<dbReference type="SUPFAM" id="SSF52096">
    <property type="entry name" value="ClpP/crotonase"/>
    <property type="match status" value="1"/>
</dbReference>
<dbReference type="Pfam" id="PF01343">
    <property type="entry name" value="Peptidase_S49"/>
    <property type="match status" value="1"/>
</dbReference>
<protein>
    <submittedName>
        <fullName evidence="3">Protease-4</fullName>
    </submittedName>
</protein>
<dbReference type="InterPro" id="IPR029045">
    <property type="entry name" value="ClpP/crotonase-like_dom_sf"/>
</dbReference>
<organism evidence="3 4">
    <name type="scientific">Prevotella heparinolytica</name>
    <dbReference type="NCBI Taxonomy" id="28113"/>
    <lineage>
        <taxon>Bacteria</taxon>
        <taxon>Pseudomonadati</taxon>
        <taxon>Bacteroidota</taxon>
        <taxon>Bacteroidia</taxon>
        <taxon>Bacteroidales</taxon>
        <taxon>Bacteroidaceae</taxon>
        <taxon>Bacteroides</taxon>
    </lineage>
</organism>
<proteinExistence type="inferred from homology"/>
<sequence>MIFSNLYSAICRGKWFISFREVDSNIMLVQRLLEHGIENKEAGTLSDRSPIPLVAVDAAGSMVKSGNKFADVPKDSTAIIPIHGTLLKYGNYCSYGTVEYAALIREAVDSPNISSVLLDMDSGGGAVDAIAPLVDAINYAKGKGKAVVAYCDLCASAMYYAASYCDEIIASNDISSEFGSIGVMMSFPDYAKYYEASGIKVHTIYSNLSDYKNAPFEAAKKGDYASIRDEELDPLAREFQAAVKNNRGNKLLTDTEGLLRGRMFYHKDAIRVGLADSAGTMDYAVNRCRAINAELTINQYINSKS</sequence>
<dbReference type="EMBL" id="SLXB01000027">
    <property type="protein sequence ID" value="TCO88139.1"/>
    <property type="molecule type" value="Genomic_DNA"/>
</dbReference>
<accession>A0A4R2LL02</accession>
<comment type="similarity">
    <text evidence="1">Belongs to the peptidase S49 family.</text>
</comment>
<dbReference type="CDD" id="cd07022">
    <property type="entry name" value="S49_Sppa_36K_type"/>
    <property type="match status" value="1"/>
</dbReference>
<name>A0A4R2LL02_9BACE</name>
<evidence type="ECO:0000313" key="4">
    <source>
        <dbReference type="Proteomes" id="UP000295600"/>
    </source>
</evidence>
<keyword evidence="3" id="KW-0378">Hydrolase</keyword>
<dbReference type="InterPro" id="IPR033855">
    <property type="entry name" value="Protein_C"/>
</dbReference>
<dbReference type="AlphaFoldDB" id="A0A4R2LL02"/>
<keyword evidence="3" id="KW-0645">Protease</keyword>
<dbReference type="Gene3D" id="3.90.226.10">
    <property type="entry name" value="2-enoyl-CoA Hydratase, Chain A, domain 1"/>
    <property type="match status" value="1"/>
</dbReference>
<dbReference type="Proteomes" id="UP000295600">
    <property type="component" value="Unassembled WGS sequence"/>
</dbReference>
<dbReference type="GO" id="GO:0006508">
    <property type="term" value="P:proteolysis"/>
    <property type="evidence" value="ECO:0007669"/>
    <property type="project" value="UniProtKB-KW"/>
</dbReference>
<dbReference type="InterPro" id="IPR002142">
    <property type="entry name" value="Peptidase_S49"/>
</dbReference>